<dbReference type="Proteomes" id="UP000218263">
    <property type="component" value="Chromosome"/>
</dbReference>
<evidence type="ECO:0000313" key="2">
    <source>
        <dbReference type="Proteomes" id="UP000218263"/>
    </source>
</evidence>
<dbReference type="Gene3D" id="3.20.20.190">
    <property type="entry name" value="Phosphatidylinositol (PI) phosphodiesterase"/>
    <property type="match status" value="1"/>
</dbReference>
<proteinExistence type="predicted"/>
<dbReference type="GO" id="GO:0008081">
    <property type="term" value="F:phosphoric diester hydrolase activity"/>
    <property type="evidence" value="ECO:0007669"/>
    <property type="project" value="InterPro"/>
</dbReference>
<dbReference type="CDD" id="cd08577">
    <property type="entry name" value="PI-PLCc_GDPD_SF_unchar3"/>
    <property type="match status" value="1"/>
</dbReference>
<name>A0A120MYA7_9SPHI</name>
<keyword evidence="2" id="KW-1185">Reference proteome</keyword>
<dbReference type="EMBL" id="AP017313">
    <property type="protein sequence ID" value="BAU52776.1"/>
    <property type="molecule type" value="Genomic_DNA"/>
</dbReference>
<reference evidence="1 2" key="1">
    <citation type="submission" date="2015-12" db="EMBL/GenBank/DDBJ databases">
        <title>Genome sequence of Mucilaginibacter gotjawali.</title>
        <authorList>
            <person name="Lee J.S."/>
            <person name="Lee K.C."/>
            <person name="Kim K.K."/>
            <person name="Lee B.W."/>
        </authorList>
    </citation>
    <scope>NUCLEOTIDE SEQUENCE [LARGE SCALE GENOMIC DNA]</scope>
    <source>
        <strain evidence="1 2">SA3-7</strain>
    </source>
</reference>
<dbReference type="GO" id="GO:0006629">
    <property type="term" value="P:lipid metabolic process"/>
    <property type="evidence" value="ECO:0007669"/>
    <property type="project" value="InterPro"/>
</dbReference>
<dbReference type="Pfam" id="PF13653">
    <property type="entry name" value="GDPD_2"/>
    <property type="match status" value="1"/>
</dbReference>
<dbReference type="InterPro" id="IPR017946">
    <property type="entry name" value="PLC-like_Pdiesterase_TIM-brl"/>
</dbReference>
<dbReference type="PANTHER" id="PTHR31571">
    <property type="entry name" value="ALTERED INHERITANCE OF MITOCHONDRIA PROTEIN 6"/>
    <property type="match status" value="1"/>
</dbReference>
<sequence length="296" mass="33388">MKAPQAIHNKRPLKTALVVLLLFALQSVHAQSIPLINGFAHNDYRHKHPLFDALNNGYTNIEADVFLRRGKLIVAHIDPYFKRHRTLEALYLKPLADRIAGNKGQVYTGFTNPIILMIDIKSGSDSTYSALMVLLEKYKDILSGYNHGSLHQGAVTVVLSGHKPYQMIQSEQNRYAFIDEDLRRANVDTLGANVYQMASCKYSKLLKWDGKGAMPYDEQKKLCAYVAIAHKYGEKVRLWASPENKEVWTELLKCGVDLINTDKLVTLKNFLNDHKSIIASNDASSTPNKDLSVLNF</sequence>
<gene>
    <name evidence="1" type="ORF">MgSA37_00939</name>
</gene>
<dbReference type="AlphaFoldDB" id="A0A120MYA7"/>
<protein>
    <submittedName>
        <fullName evidence="1">Uncharacterized protein</fullName>
    </submittedName>
</protein>
<organism evidence="1 2">
    <name type="scientific">Mucilaginibacter gotjawali</name>
    <dbReference type="NCBI Taxonomy" id="1550579"/>
    <lineage>
        <taxon>Bacteria</taxon>
        <taxon>Pseudomonadati</taxon>
        <taxon>Bacteroidota</taxon>
        <taxon>Sphingobacteriia</taxon>
        <taxon>Sphingobacteriales</taxon>
        <taxon>Sphingobacteriaceae</taxon>
        <taxon>Mucilaginibacter</taxon>
    </lineage>
</organism>
<dbReference type="RefSeq" id="WP_232010782.1">
    <property type="nucleotide sequence ID" value="NZ_AP017313.1"/>
</dbReference>
<dbReference type="KEGG" id="mgot:MgSA37_00939"/>
<dbReference type="PANTHER" id="PTHR31571:SF1">
    <property type="entry name" value="ALTERED INHERITANCE OF MITOCHONDRIA PROTEIN 6"/>
    <property type="match status" value="1"/>
</dbReference>
<dbReference type="SUPFAM" id="SSF51695">
    <property type="entry name" value="PLC-like phosphodiesterases"/>
    <property type="match status" value="1"/>
</dbReference>
<evidence type="ECO:0000313" key="1">
    <source>
        <dbReference type="EMBL" id="BAU52776.1"/>
    </source>
</evidence>
<accession>A0A120MYA7</accession>
<dbReference type="InterPro" id="IPR039559">
    <property type="entry name" value="AIM6_PI-PLC-like_dom"/>
</dbReference>
<dbReference type="InterPro" id="IPR051236">
    <property type="entry name" value="HAT_RTT109-like"/>
</dbReference>